<evidence type="ECO:0000256" key="1">
    <source>
        <dbReference type="SAM" id="MobiDB-lite"/>
    </source>
</evidence>
<feature type="region of interest" description="Disordered" evidence="1">
    <location>
        <begin position="49"/>
        <end position="116"/>
    </location>
</feature>
<proteinExistence type="predicted"/>
<feature type="region of interest" description="Disordered" evidence="1">
    <location>
        <begin position="272"/>
        <end position="291"/>
    </location>
</feature>
<keyword evidence="3" id="KW-1185">Reference proteome</keyword>
<feature type="compositionally biased region" description="Low complexity" evidence="1">
    <location>
        <begin position="97"/>
        <end position="110"/>
    </location>
</feature>
<organism evidence="2 3">
    <name type="scientific">Stephanodiscus triporus</name>
    <dbReference type="NCBI Taxonomy" id="2934178"/>
    <lineage>
        <taxon>Eukaryota</taxon>
        <taxon>Sar</taxon>
        <taxon>Stramenopiles</taxon>
        <taxon>Ochrophyta</taxon>
        <taxon>Bacillariophyta</taxon>
        <taxon>Coscinodiscophyceae</taxon>
        <taxon>Thalassiosirophycidae</taxon>
        <taxon>Stephanodiscales</taxon>
        <taxon>Stephanodiscaceae</taxon>
        <taxon>Stephanodiscus</taxon>
    </lineage>
</organism>
<name>A0ABD3MZF6_9STRA</name>
<sequence length="576" mass="60006">MLVELARIVRGVDNLLQAAAAAAAVDSGPTAFVGGGDGAYAPSFTGAVVSGRQSGSSHLPWRAGHSPHTPSRYSPVMAPLDEDARDGGPAPPSPYRSAATETTSPPTESSCYPPTFDGARLRQLAPLLDRLGRTLTDAAPHIAALADSLPPSMMQPQPHLGSVASNRTSIVAAGDAYATTAPVPSSSGEDVDPIQSLTARASHLYFGIGNDENEEESDDPTGYRLTETTYAVPASRTSMAPLADNLEVIHEETTPRIDPDLTDYVNGMVNTTRGGGGGFGSGRSSNRDNGMDSLSSSLLATYLASIGGNSGAEGGNGGNTNGRDNARVIRMGGGIAGNGGSSSLGGEGAGIDIHIHAIVTGPGMEGIGGLGDFVMDYDGGIGGDATTITAPRNNDIPFFDRVSPPGNNYHDDDDADLFSELYSESPDPVNLHADEDMRINGIGYDDFERLFEECQSIEDYDSDCNDSKNEDEAVDRTTKLNSGDSVFREDFNTQNGNNDNIDGSIESLSEIESQESMETLPPPSSPSSLAAIRASMRIGSIGRNSAPAIGSSPSLGSRFFRRTFGRLSGSASRRSS</sequence>
<dbReference type="EMBL" id="JALLAZ020001661">
    <property type="protein sequence ID" value="KAL3769228.1"/>
    <property type="molecule type" value="Genomic_DNA"/>
</dbReference>
<gene>
    <name evidence="2" type="ORF">ACHAW5_001960</name>
</gene>
<accession>A0ABD3MZF6</accession>
<evidence type="ECO:0000313" key="2">
    <source>
        <dbReference type="EMBL" id="KAL3769228.1"/>
    </source>
</evidence>
<reference evidence="2 3" key="1">
    <citation type="submission" date="2024-10" db="EMBL/GenBank/DDBJ databases">
        <title>Updated reference genomes for cyclostephanoid diatoms.</title>
        <authorList>
            <person name="Roberts W.R."/>
            <person name="Alverson A.J."/>
        </authorList>
    </citation>
    <scope>NUCLEOTIDE SEQUENCE [LARGE SCALE GENOMIC DNA]</scope>
    <source>
        <strain evidence="2 3">AJA276-08</strain>
    </source>
</reference>
<evidence type="ECO:0000313" key="3">
    <source>
        <dbReference type="Proteomes" id="UP001530315"/>
    </source>
</evidence>
<dbReference type="AlphaFoldDB" id="A0ABD3MZF6"/>
<dbReference type="Proteomes" id="UP001530315">
    <property type="component" value="Unassembled WGS sequence"/>
</dbReference>
<comment type="caution">
    <text evidence="2">The sequence shown here is derived from an EMBL/GenBank/DDBJ whole genome shotgun (WGS) entry which is preliminary data.</text>
</comment>
<protein>
    <submittedName>
        <fullName evidence="2">Uncharacterized protein</fullName>
    </submittedName>
</protein>